<protein>
    <recommendedName>
        <fullName evidence="4">RING-type E3 ubiquitin transferase</fullName>
        <ecNumber evidence="4">2.3.2.27</ecNumber>
    </recommendedName>
</protein>
<dbReference type="FunFam" id="1.25.10.10:FF:000082">
    <property type="entry name" value="RING-type E3 ubiquitin transferase"/>
    <property type="match status" value="1"/>
</dbReference>
<evidence type="ECO:0000256" key="4">
    <source>
        <dbReference type="ARBA" id="ARBA00012483"/>
    </source>
</evidence>
<dbReference type="InterPro" id="IPR013083">
    <property type="entry name" value="Znf_RING/FYVE/PHD"/>
</dbReference>
<feature type="domain" description="U-box" evidence="10">
    <location>
        <begin position="178"/>
        <end position="252"/>
    </location>
</feature>
<dbReference type="Gene3D" id="1.25.10.10">
    <property type="entry name" value="Leucine-rich Repeat Variant"/>
    <property type="match status" value="2"/>
</dbReference>
<dbReference type="PANTHER" id="PTHR23315">
    <property type="entry name" value="U BOX DOMAIN-CONTAINING"/>
    <property type="match status" value="1"/>
</dbReference>
<dbReference type="GO" id="GO:0061630">
    <property type="term" value="F:ubiquitin protein ligase activity"/>
    <property type="evidence" value="ECO:0007669"/>
    <property type="project" value="UniProtKB-EC"/>
</dbReference>
<evidence type="ECO:0000313" key="12">
    <source>
        <dbReference type="Proteomes" id="UP001163823"/>
    </source>
</evidence>
<dbReference type="InterPro" id="IPR057623">
    <property type="entry name" value="PUB12-19-like_N"/>
</dbReference>
<evidence type="ECO:0000259" key="10">
    <source>
        <dbReference type="PROSITE" id="PS51698"/>
    </source>
</evidence>
<keyword evidence="6" id="KW-0677">Repeat</keyword>
<proteinExistence type="predicted"/>
<feature type="region of interest" description="Disordered" evidence="9">
    <location>
        <begin position="554"/>
        <end position="574"/>
    </location>
</feature>
<dbReference type="KEGG" id="qsa:O6P43_034506"/>
<feature type="repeat" description="ARM" evidence="8">
    <location>
        <begin position="313"/>
        <end position="355"/>
    </location>
</feature>
<keyword evidence="12" id="KW-1185">Reference proteome</keyword>
<dbReference type="EC" id="2.3.2.27" evidence="4"/>
<dbReference type="SUPFAM" id="SSF57850">
    <property type="entry name" value="RING/U-box"/>
    <property type="match status" value="1"/>
</dbReference>
<dbReference type="InterPro" id="IPR011989">
    <property type="entry name" value="ARM-like"/>
</dbReference>
<comment type="caution">
    <text evidence="11">The sequence shown here is derived from an EMBL/GenBank/DDBJ whole genome shotgun (WGS) entry which is preliminary data.</text>
</comment>
<dbReference type="InterPro" id="IPR045210">
    <property type="entry name" value="RING-Ubox_PUB"/>
</dbReference>
<evidence type="ECO:0000256" key="8">
    <source>
        <dbReference type="PROSITE-ProRule" id="PRU00259"/>
    </source>
</evidence>
<evidence type="ECO:0000256" key="2">
    <source>
        <dbReference type="ARBA" id="ARBA00003861"/>
    </source>
</evidence>
<dbReference type="SMART" id="SM00504">
    <property type="entry name" value="Ubox"/>
    <property type="match status" value="1"/>
</dbReference>
<evidence type="ECO:0000256" key="1">
    <source>
        <dbReference type="ARBA" id="ARBA00000900"/>
    </source>
</evidence>
<keyword evidence="5 11" id="KW-0808">Transferase</keyword>
<sequence length="574" mass="62854">MEDEKALLLQKLIDVVKEISEISNFKPRNCSSLAAIGSQVYMVLEREQIMNKFDNLSVHFEQAISKLSYDKFDISDEVKEQVELVNTQFGRAKERLEAPDLELYEYLLSTYNHSYDANTDPAVLRIICERLQLMDIETIKKESLALHEMEEFSNVTASASKGCSPHAGEKYTGRRSLVIPDDFRCSISLELMKDPVIISTGQTYERASIKKWLDAGHGTCPKTQQILSSTTLTPNHVLCSLISNWCEVNGVEPHKRSGQCRAASPCSSEGVELDTLICKLTSENFADQQFAAGELRRLAKYNSENRLFIAEAGAIPHLVSLLYVTDSRTQEHAVTALLNLSICGDNKGCIIASEAVPGILHVLKTGSMEARENAAATFFSLSVVDEYKVTIGASGAIPALVILLSEGSQRGKVDAATALFNLCIFQGNKGRAVRAGVVPKLMELLMEPGSEMADEALAIMAILASHPDGKAAIGSLNAVPFLVELIGIGSPRNRENAAAVLVHLCGADPQHLSEARSLGVINPLLYLVENGSERGKRKAAQLLELISYCTDHRERSRMESHSPPQGQSFPLHNL</sequence>
<dbReference type="PANTHER" id="PTHR23315:SF252">
    <property type="entry name" value="RING-TYPE E3 UBIQUITIN TRANSFERASE"/>
    <property type="match status" value="1"/>
</dbReference>
<keyword evidence="7" id="KW-0833">Ubl conjugation pathway</keyword>
<reference evidence="11" key="1">
    <citation type="journal article" date="2023" name="Science">
        <title>Elucidation of the pathway for biosynthesis of saponin adjuvants from the soapbark tree.</title>
        <authorList>
            <person name="Reed J."/>
            <person name="Orme A."/>
            <person name="El-Demerdash A."/>
            <person name="Owen C."/>
            <person name="Martin L.B.B."/>
            <person name="Misra R.C."/>
            <person name="Kikuchi S."/>
            <person name="Rejzek M."/>
            <person name="Martin A.C."/>
            <person name="Harkess A."/>
            <person name="Leebens-Mack J."/>
            <person name="Louveau T."/>
            <person name="Stephenson M.J."/>
            <person name="Osbourn A."/>
        </authorList>
    </citation>
    <scope>NUCLEOTIDE SEQUENCE</scope>
    <source>
        <strain evidence="11">S10</strain>
    </source>
</reference>
<organism evidence="11 12">
    <name type="scientific">Quillaja saponaria</name>
    <name type="common">Soap bark tree</name>
    <dbReference type="NCBI Taxonomy" id="32244"/>
    <lineage>
        <taxon>Eukaryota</taxon>
        <taxon>Viridiplantae</taxon>
        <taxon>Streptophyta</taxon>
        <taxon>Embryophyta</taxon>
        <taxon>Tracheophyta</taxon>
        <taxon>Spermatophyta</taxon>
        <taxon>Magnoliopsida</taxon>
        <taxon>eudicotyledons</taxon>
        <taxon>Gunneridae</taxon>
        <taxon>Pentapetalae</taxon>
        <taxon>rosids</taxon>
        <taxon>fabids</taxon>
        <taxon>Fabales</taxon>
        <taxon>Quillajaceae</taxon>
        <taxon>Quillaja</taxon>
    </lineage>
</organism>
<dbReference type="EMBL" id="JARAOO010000052">
    <property type="protein sequence ID" value="KAJ7942448.1"/>
    <property type="molecule type" value="Genomic_DNA"/>
</dbReference>
<dbReference type="Pfam" id="PF25368">
    <property type="entry name" value="PUB10_N"/>
    <property type="match status" value="1"/>
</dbReference>
<evidence type="ECO:0000256" key="9">
    <source>
        <dbReference type="SAM" id="MobiDB-lite"/>
    </source>
</evidence>
<dbReference type="InterPro" id="IPR016024">
    <property type="entry name" value="ARM-type_fold"/>
</dbReference>
<name>A0AAD7P4Z8_QUISA</name>
<dbReference type="AlphaFoldDB" id="A0AAD7P4Z8"/>
<dbReference type="FunFam" id="3.30.40.10:FF:000442">
    <property type="entry name" value="RING-type E3 ubiquitin transferase"/>
    <property type="match status" value="1"/>
</dbReference>
<evidence type="ECO:0000256" key="7">
    <source>
        <dbReference type="ARBA" id="ARBA00022786"/>
    </source>
</evidence>
<dbReference type="PROSITE" id="PS51698">
    <property type="entry name" value="U_BOX"/>
    <property type="match status" value="1"/>
</dbReference>
<evidence type="ECO:0000256" key="6">
    <source>
        <dbReference type="ARBA" id="ARBA00022737"/>
    </source>
</evidence>
<dbReference type="GO" id="GO:0016567">
    <property type="term" value="P:protein ubiquitination"/>
    <property type="evidence" value="ECO:0007669"/>
    <property type="project" value="InterPro"/>
</dbReference>
<dbReference type="Gene3D" id="3.30.40.10">
    <property type="entry name" value="Zinc/RING finger domain, C3HC4 (zinc finger)"/>
    <property type="match status" value="1"/>
</dbReference>
<dbReference type="Pfam" id="PF25598">
    <property type="entry name" value="ARM_PUB"/>
    <property type="match status" value="1"/>
</dbReference>
<dbReference type="InterPro" id="IPR058678">
    <property type="entry name" value="ARM_PUB"/>
</dbReference>
<dbReference type="SUPFAM" id="SSF48371">
    <property type="entry name" value="ARM repeat"/>
    <property type="match status" value="1"/>
</dbReference>
<dbReference type="CDD" id="cd16664">
    <property type="entry name" value="RING-Ubox_PUB"/>
    <property type="match status" value="1"/>
</dbReference>
<accession>A0AAD7P4Z8</accession>
<dbReference type="Pfam" id="PF04564">
    <property type="entry name" value="U-box"/>
    <property type="match status" value="1"/>
</dbReference>
<comment type="catalytic activity">
    <reaction evidence="1">
        <text>S-ubiquitinyl-[E2 ubiquitin-conjugating enzyme]-L-cysteine + [acceptor protein]-L-lysine = [E2 ubiquitin-conjugating enzyme]-L-cysteine + N(6)-ubiquitinyl-[acceptor protein]-L-lysine.</text>
        <dbReference type="EC" id="2.3.2.27"/>
    </reaction>
</comment>
<evidence type="ECO:0000256" key="5">
    <source>
        <dbReference type="ARBA" id="ARBA00022679"/>
    </source>
</evidence>
<comment type="pathway">
    <text evidence="3">Protein modification; protein ubiquitination.</text>
</comment>
<dbReference type="PROSITE" id="PS50176">
    <property type="entry name" value="ARM_REPEAT"/>
    <property type="match status" value="1"/>
</dbReference>
<dbReference type="Proteomes" id="UP001163823">
    <property type="component" value="Unassembled WGS sequence"/>
</dbReference>
<dbReference type="SMART" id="SM00185">
    <property type="entry name" value="ARM"/>
    <property type="match status" value="6"/>
</dbReference>
<comment type="function">
    <text evidence="2">Functions as an E3 ubiquitin ligase.</text>
</comment>
<feature type="compositionally biased region" description="Polar residues" evidence="9">
    <location>
        <begin position="562"/>
        <end position="574"/>
    </location>
</feature>
<evidence type="ECO:0000256" key="3">
    <source>
        <dbReference type="ARBA" id="ARBA00004906"/>
    </source>
</evidence>
<evidence type="ECO:0000313" key="11">
    <source>
        <dbReference type="EMBL" id="KAJ7942448.1"/>
    </source>
</evidence>
<gene>
    <name evidence="11" type="ORF">O6P43_034506</name>
</gene>
<dbReference type="InterPro" id="IPR003613">
    <property type="entry name" value="Ubox_domain"/>
</dbReference>
<dbReference type="InterPro" id="IPR000225">
    <property type="entry name" value="Armadillo"/>
</dbReference>